<evidence type="ECO:0000256" key="3">
    <source>
        <dbReference type="ARBA" id="ARBA00004496"/>
    </source>
</evidence>
<dbReference type="AlphaFoldDB" id="A0A7E4W4V7"/>
<dbReference type="PROSITE" id="PS51163">
    <property type="entry name" value="YRDC"/>
    <property type="match status" value="1"/>
</dbReference>
<keyword evidence="17" id="KW-1185">Reference proteome</keyword>
<comment type="subcellular location">
    <subcellularLocation>
        <location evidence="2">Cell membrane</location>
        <topology evidence="2">Peripheral membrane protein</topology>
    </subcellularLocation>
    <subcellularLocation>
        <location evidence="3">Cytoplasm</location>
    </subcellularLocation>
    <subcellularLocation>
        <location evidence="1">Mitochondrion</location>
    </subcellularLocation>
</comment>
<comment type="function">
    <text evidence="14">Cytoplasmic and mitochondrial threonylcarbamoyl-AMP synthase required for the formation of a threonylcarbamoyl group on adenosine at position 37 (t(6)A37) in tRNAs that read codons beginning with adenine. Catalyzes the conversion of L-threonine, HCO(3)(-)/CO(2) and ATP to give threonylcarbamoyl-AMP (TC-AMP) as the acyladenylate intermediate, with the release of diphosphate. Participates in t(6)A37 formation in cytoplasmic and mitochondrial tRNAs. May regulate the activity of some transporters.</text>
</comment>
<comment type="subunit">
    <text evidence="15">Interacts with RSC1A1.</text>
</comment>
<dbReference type="GO" id="GO:0000049">
    <property type="term" value="F:tRNA binding"/>
    <property type="evidence" value="ECO:0007669"/>
    <property type="project" value="TreeGrafter"/>
</dbReference>
<evidence type="ECO:0000256" key="13">
    <source>
        <dbReference type="ARBA" id="ARBA00048366"/>
    </source>
</evidence>
<reference evidence="18" key="2">
    <citation type="submission" date="2020-10" db="UniProtKB">
        <authorList>
            <consortium name="WormBaseParasite"/>
        </authorList>
    </citation>
    <scope>IDENTIFICATION</scope>
</reference>
<dbReference type="GO" id="GO:0005886">
    <property type="term" value="C:plasma membrane"/>
    <property type="evidence" value="ECO:0007669"/>
    <property type="project" value="UniProtKB-SubCell"/>
</dbReference>
<evidence type="ECO:0000256" key="7">
    <source>
        <dbReference type="ARBA" id="ARBA00022475"/>
    </source>
</evidence>
<evidence type="ECO:0000313" key="17">
    <source>
        <dbReference type="Proteomes" id="UP000492821"/>
    </source>
</evidence>
<keyword evidence="8" id="KW-0963">Cytoplasm</keyword>
<sequence>MRLALTRMARIIELKTPADLEVAVAEAAAVLRSGGLVALPTDTIYGVSSLLNNTESIYRLKHRPHEKPLGLFVANVDLIHRFGKVGTVPEPLLDALLPGPVTLLFDRSDSLPVDFNPGASKVGFRVPDAVFVQRLAEQFPEQPIAQTSANMSGDPKSPLCIQDFEDLWPHLDLIIDAGPICQHNGNRDGSTIVDLSQSGVYEITRRGCAFDATTKTLERFGLKAIGSAEEPKSEVSTGWIHRFWASISAKLVAVGRILKGF</sequence>
<evidence type="ECO:0000256" key="8">
    <source>
        <dbReference type="ARBA" id="ARBA00022490"/>
    </source>
</evidence>
<dbReference type="PANTHER" id="PTHR17490:SF10">
    <property type="entry name" value="THREONYLCARBAMOYL-AMP SYNTHASE"/>
    <property type="match status" value="1"/>
</dbReference>
<dbReference type="InterPro" id="IPR017945">
    <property type="entry name" value="DHBP_synth_RibB-like_a/b_dom"/>
</dbReference>
<evidence type="ECO:0000256" key="10">
    <source>
        <dbReference type="ARBA" id="ARBA00022946"/>
    </source>
</evidence>
<evidence type="ECO:0000313" key="18">
    <source>
        <dbReference type="WBParaSite" id="Pan_g704.t1"/>
    </source>
</evidence>
<reference evidence="17" key="1">
    <citation type="journal article" date="2013" name="Genetics">
        <title>The draft genome and transcriptome of Panagrellus redivivus are shaped by the harsh demands of a free-living lifestyle.</title>
        <authorList>
            <person name="Srinivasan J."/>
            <person name="Dillman A.R."/>
            <person name="Macchietto M.G."/>
            <person name="Heikkinen L."/>
            <person name="Lakso M."/>
            <person name="Fracchia K.M."/>
            <person name="Antoshechkin I."/>
            <person name="Mortazavi A."/>
            <person name="Wong G."/>
            <person name="Sternberg P.W."/>
        </authorList>
    </citation>
    <scope>NUCLEOTIDE SEQUENCE [LARGE SCALE GENOMIC DNA]</scope>
    <source>
        <strain evidence="17">MT8872</strain>
    </source>
</reference>
<dbReference type="FunFam" id="3.90.870.10:FF:000007">
    <property type="entry name" value="YrdC N6-threonylcarbamoyltransferase domain containing"/>
    <property type="match status" value="1"/>
</dbReference>
<keyword evidence="12" id="KW-0472">Membrane</keyword>
<evidence type="ECO:0000256" key="15">
    <source>
        <dbReference type="ARBA" id="ARBA00063146"/>
    </source>
</evidence>
<protein>
    <recommendedName>
        <fullName evidence="6">Threonylcarbamoyl-AMP synthase</fullName>
        <ecNumber evidence="5">2.7.7.87</ecNumber>
    </recommendedName>
</protein>
<evidence type="ECO:0000256" key="9">
    <source>
        <dbReference type="ARBA" id="ARBA00022679"/>
    </source>
</evidence>
<keyword evidence="9" id="KW-0808">Transferase</keyword>
<evidence type="ECO:0000256" key="2">
    <source>
        <dbReference type="ARBA" id="ARBA00004202"/>
    </source>
</evidence>
<dbReference type="SUPFAM" id="SSF55821">
    <property type="entry name" value="YrdC/RibB"/>
    <property type="match status" value="1"/>
</dbReference>
<dbReference type="InterPro" id="IPR006070">
    <property type="entry name" value="Sua5-like_dom"/>
</dbReference>
<dbReference type="Proteomes" id="UP000492821">
    <property type="component" value="Unassembled WGS sequence"/>
</dbReference>
<keyword evidence="10" id="KW-0809">Transit peptide</keyword>
<organism evidence="17 18">
    <name type="scientific">Panagrellus redivivus</name>
    <name type="common">Microworm</name>
    <dbReference type="NCBI Taxonomy" id="6233"/>
    <lineage>
        <taxon>Eukaryota</taxon>
        <taxon>Metazoa</taxon>
        <taxon>Ecdysozoa</taxon>
        <taxon>Nematoda</taxon>
        <taxon>Chromadorea</taxon>
        <taxon>Rhabditida</taxon>
        <taxon>Tylenchina</taxon>
        <taxon>Panagrolaimomorpha</taxon>
        <taxon>Panagrolaimoidea</taxon>
        <taxon>Panagrolaimidae</taxon>
        <taxon>Panagrellus</taxon>
    </lineage>
</organism>
<dbReference type="Pfam" id="PF01300">
    <property type="entry name" value="Sua5_yciO_yrdC"/>
    <property type="match status" value="1"/>
</dbReference>
<accession>A0A7E4W4V7</accession>
<dbReference type="GO" id="GO:0006450">
    <property type="term" value="P:regulation of translational fidelity"/>
    <property type="evidence" value="ECO:0007669"/>
    <property type="project" value="TreeGrafter"/>
</dbReference>
<evidence type="ECO:0000256" key="5">
    <source>
        <dbReference type="ARBA" id="ARBA00012584"/>
    </source>
</evidence>
<evidence type="ECO:0000256" key="12">
    <source>
        <dbReference type="ARBA" id="ARBA00023136"/>
    </source>
</evidence>
<comment type="catalytic activity">
    <reaction evidence="13">
        <text>L-threonine + hydrogencarbonate + ATP = L-threonylcarbamoyladenylate + diphosphate + H2O</text>
        <dbReference type="Rhea" id="RHEA:36407"/>
        <dbReference type="ChEBI" id="CHEBI:15377"/>
        <dbReference type="ChEBI" id="CHEBI:17544"/>
        <dbReference type="ChEBI" id="CHEBI:30616"/>
        <dbReference type="ChEBI" id="CHEBI:33019"/>
        <dbReference type="ChEBI" id="CHEBI:57926"/>
        <dbReference type="ChEBI" id="CHEBI:73682"/>
        <dbReference type="EC" id="2.7.7.87"/>
    </reaction>
</comment>
<dbReference type="InterPro" id="IPR050156">
    <property type="entry name" value="TC-AMP_synthase_SUA5"/>
</dbReference>
<dbReference type="EC" id="2.7.7.87" evidence="5"/>
<keyword evidence="7" id="KW-1003">Cell membrane</keyword>
<dbReference type="Gene3D" id="3.90.870.10">
    <property type="entry name" value="DHBP synthase"/>
    <property type="match status" value="1"/>
</dbReference>
<evidence type="ECO:0000259" key="16">
    <source>
        <dbReference type="PROSITE" id="PS51163"/>
    </source>
</evidence>
<dbReference type="PANTHER" id="PTHR17490">
    <property type="entry name" value="SUA5"/>
    <property type="match status" value="1"/>
</dbReference>
<proteinExistence type="inferred from homology"/>
<evidence type="ECO:0000256" key="4">
    <source>
        <dbReference type="ARBA" id="ARBA00007663"/>
    </source>
</evidence>
<evidence type="ECO:0000256" key="11">
    <source>
        <dbReference type="ARBA" id="ARBA00023128"/>
    </source>
</evidence>
<comment type="similarity">
    <text evidence="4">Belongs to the SUA5 family.</text>
</comment>
<feature type="domain" description="YrdC-like" evidence="16">
    <location>
        <begin position="21"/>
        <end position="209"/>
    </location>
</feature>
<evidence type="ECO:0000256" key="6">
    <source>
        <dbReference type="ARBA" id="ARBA00015492"/>
    </source>
</evidence>
<dbReference type="GO" id="GO:0061710">
    <property type="term" value="F:L-threonylcarbamoyladenylate synthase"/>
    <property type="evidence" value="ECO:0007669"/>
    <property type="project" value="UniProtKB-EC"/>
</dbReference>
<keyword evidence="11" id="KW-0496">Mitochondrion</keyword>
<evidence type="ECO:0000256" key="1">
    <source>
        <dbReference type="ARBA" id="ARBA00004173"/>
    </source>
</evidence>
<dbReference type="GO" id="GO:0003725">
    <property type="term" value="F:double-stranded RNA binding"/>
    <property type="evidence" value="ECO:0007669"/>
    <property type="project" value="InterPro"/>
</dbReference>
<dbReference type="GO" id="GO:0005739">
    <property type="term" value="C:mitochondrion"/>
    <property type="evidence" value="ECO:0007669"/>
    <property type="project" value="UniProtKB-SubCell"/>
</dbReference>
<dbReference type="WBParaSite" id="Pan_g704.t1">
    <property type="protein sequence ID" value="Pan_g704.t1"/>
    <property type="gene ID" value="Pan_g704"/>
</dbReference>
<evidence type="ECO:0000256" key="14">
    <source>
        <dbReference type="ARBA" id="ARBA00058524"/>
    </source>
</evidence>
<name>A0A7E4W4V7_PANRE</name>